<dbReference type="AlphaFoldDB" id="A0A075B2A8"/>
<evidence type="ECO:0000259" key="2">
    <source>
        <dbReference type="Pfam" id="PF25757"/>
    </source>
</evidence>
<dbReference type="Pfam" id="PF14381">
    <property type="entry name" value="EDR1_CTR1_ARMC3_pept"/>
    <property type="match status" value="1"/>
</dbReference>
<reference evidence="3 4" key="1">
    <citation type="journal article" date="2013" name="Curr. Biol.">
        <title>Shared signatures of parasitism and phylogenomics unite Cryptomycota and microsporidia.</title>
        <authorList>
            <person name="James T.Y."/>
            <person name="Pelin A."/>
            <person name="Bonen L."/>
            <person name="Ahrendt S."/>
            <person name="Sain D."/>
            <person name="Corradi N."/>
            <person name="Stajich J.E."/>
        </authorList>
    </citation>
    <scope>NUCLEOTIDE SEQUENCE [LARGE SCALE GENOMIC DNA]</scope>
    <source>
        <strain evidence="3 4">CSF55</strain>
    </source>
</reference>
<dbReference type="SUPFAM" id="SSF48371">
    <property type="entry name" value="ARM repeat"/>
    <property type="match status" value="1"/>
</dbReference>
<protein>
    <submittedName>
        <fullName evidence="3">Uncharacterized protein</fullName>
    </submittedName>
</protein>
<feature type="domain" description="EDR1/CTR1/ARMC3-like peptidase-like" evidence="1">
    <location>
        <begin position="357"/>
        <end position="452"/>
    </location>
</feature>
<dbReference type="HOGENOM" id="CLU_452799_0_0_1"/>
<dbReference type="EMBL" id="KE560502">
    <property type="protein sequence ID" value="EPZ36667.1"/>
    <property type="molecule type" value="Genomic_DNA"/>
</dbReference>
<organism evidence="3 4">
    <name type="scientific">Rozella allomycis (strain CSF55)</name>
    <dbReference type="NCBI Taxonomy" id="988480"/>
    <lineage>
        <taxon>Eukaryota</taxon>
        <taxon>Fungi</taxon>
        <taxon>Fungi incertae sedis</taxon>
        <taxon>Cryptomycota</taxon>
        <taxon>Cryptomycota incertae sedis</taxon>
        <taxon>Rozella</taxon>
    </lineage>
</organism>
<proteinExistence type="predicted"/>
<dbReference type="Gene3D" id="1.25.10.10">
    <property type="entry name" value="Leucine-rich Repeat Variant"/>
    <property type="match status" value="1"/>
</dbReference>
<evidence type="ECO:0000313" key="3">
    <source>
        <dbReference type="EMBL" id="EPZ36667.1"/>
    </source>
</evidence>
<dbReference type="InterPro" id="IPR011989">
    <property type="entry name" value="ARM-like"/>
</dbReference>
<dbReference type="Pfam" id="PF25757">
    <property type="entry name" value="TPR_DNAAF5"/>
    <property type="match status" value="1"/>
</dbReference>
<dbReference type="Proteomes" id="UP000030755">
    <property type="component" value="Unassembled WGS sequence"/>
</dbReference>
<sequence>MTSVSPVNEFLMPEVSLEISDIRSLVICLRSPEMSFTEKMISLGTIEILKDVLFSTKHNDANLNILRAFNAICEDSKAIRKAEVTKGSNVLEMKNLNVPKKVTSILDNMDSPIEVAELCFVVLNLFLADSPLTGNIREIEPWIMIMDLIGGLNSSDDELVVISLKAIKIFCKKAEILKHNIFEIIVKYSISIGKARYKIKMMDLHKQIIQILQNHEKQINAVICSSLLALSSLVEDGISTSRDLIKGAIRIELSKIGIMDIFFRILNAKRDRMVQISVFEVLSKLLRDAGLNNINNFLDQVIKCLVPSDIELATASCAVLYFASQSNAIAQNICLLNGLPYLIDLSHHNAQSLVDLPAKYWYTGKVSDALPDGFYDFGSFSRSQLVREDISDPIKLVFPTLEILKNGNIDRTREVVLVDSYSDPSLQSLLKNSKDLLLKQTNASLIQKLSLISGIVSAANNTHLWNILLDNKKTRFEKQKCMKEIANLMKDDMLEQITADEAICLAINVAILEASESIRFQALEIIKKCLKFEDICEKHCESILELFKKRLFDAESREPSEELRAQLLDLLEMFIRGINYVATEIIDKIALILIKNSKDSYHE</sequence>
<dbReference type="InterPro" id="IPR055164">
    <property type="entry name" value="EDR1/CTR1/ARMC3-like_pept-like"/>
</dbReference>
<evidence type="ECO:0000313" key="4">
    <source>
        <dbReference type="Proteomes" id="UP000030755"/>
    </source>
</evidence>
<feature type="domain" description="Dynein axonemal assembly factor 5 TPR repeats" evidence="2">
    <location>
        <begin position="473"/>
        <end position="603"/>
    </location>
</feature>
<dbReference type="STRING" id="988480.A0A075B2A8"/>
<keyword evidence="4" id="KW-1185">Reference proteome</keyword>
<dbReference type="InterPro" id="IPR016024">
    <property type="entry name" value="ARM-type_fold"/>
</dbReference>
<name>A0A075B2A8_ROZAC</name>
<accession>A0A075B2A8</accession>
<dbReference type="InterPro" id="IPR057978">
    <property type="entry name" value="TPR_DAAF5"/>
</dbReference>
<gene>
    <name evidence="3" type="ORF">O9G_003781</name>
</gene>
<evidence type="ECO:0000259" key="1">
    <source>
        <dbReference type="Pfam" id="PF14381"/>
    </source>
</evidence>